<organism evidence="2">
    <name type="scientific">Wolfiporia cocos</name>
    <dbReference type="NCBI Taxonomy" id="81056"/>
    <lineage>
        <taxon>Eukaryota</taxon>
        <taxon>Fungi</taxon>
        <taxon>Dikarya</taxon>
        <taxon>Basidiomycota</taxon>
        <taxon>Agaricomycotina</taxon>
        <taxon>Agaricomycetes</taxon>
        <taxon>Polyporales</taxon>
        <taxon>Phaeolaceae</taxon>
        <taxon>Wolfiporia</taxon>
    </lineage>
</organism>
<reference evidence="2" key="1">
    <citation type="journal article" date="2020" name="Front. Microbiol.">
        <title>Characterization of Two Mitochondrial Genomes and Gene Expression Analysis Reveal Clues for Variations, Evolution, and Large-Sclerotium Formation in Medical Fungus Wolfiporia cocos.</title>
        <authorList>
            <person name="Chen M."/>
            <person name="Chen N."/>
            <person name="Wu T."/>
            <person name="Bian Y."/>
            <person name="Deng Y."/>
            <person name="Xu Z."/>
        </authorList>
    </citation>
    <scope>NUCLEOTIDE SEQUENCE</scope>
    <source>
        <strain evidence="2">BL16</strain>
    </source>
</reference>
<gene>
    <name evidence="2" type="primary">orf9</name>
</gene>
<keyword evidence="1" id="KW-1133">Transmembrane helix</keyword>
<proteinExistence type="predicted"/>
<keyword evidence="1" id="KW-0812">Transmembrane</keyword>
<evidence type="ECO:0000256" key="1">
    <source>
        <dbReference type="SAM" id="Phobius"/>
    </source>
</evidence>
<feature type="transmembrane region" description="Helical" evidence="1">
    <location>
        <begin position="71"/>
        <end position="97"/>
    </location>
</feature>
<accession>A0A7G7YDQ8</accession>
<protein>
    <submittedName>
        <fullName evidence="2">Uncharacterized protein</fullName>
    </submittedName>
</protein>
<dbReference type="GeneID" id="59143084"/>
<name>A0A7G7YDQ8_9APHY</name>
<keyword evidence="1" id="KW-0472">Membrane</keyword>
<dbReference type="EMBL" id="MT079861">
    <property type="protein sequence ID" value="QNH92628.1"/>
    <property type="molecule type" value="Genomic_DNA"/>
</dbReference>
<evidence type="ECO:0000313" key="2">
    <source>
        <dbReference type="EMBL" id="QNH92628.1"/>
    </source>
</evidence>
<sequence length="109" mass="12745">MNQELSRTWLAHNLVYHLISGSSWFNCEFSYWINSTDLTVPYGRINVSRVLKLFLNSKLNGQRPWGISVSYFSGVFFCFVLFFFFLVQWIALSLCLATRQSCKSIRTIL</sequence>
<dbReference type="AlphaFoldDB" id="A0A7G7YDQ8"/>
<keyword evidence="2" id="KW-0496">Mitochondrion</keyword>
<dbReference type="RefSeq" id="YP_009926582.1">
    <property type="nucleotide sequence ID" value="NC_050681.1"/>
</dbReference>
<geneLocation type="mitochondrion" evidence="2"/>